<evidence type="ECO:0000256" key="2">
    <source>
        <dbReference type="ARBA" id="ARBA00023125"/>
    </source>
</evidence>
<comment type="caution">
    <text evidence="5">The sequence shown here is derived from an EMBL/GenBank/DDBJ whole genome shotgun (WGS) entry which is preliminary data.</text>
</comment>
<dbReference type="PANTHER" id="PTHR42756:SF1">
    <property type="entry name" value="TRANSCRIPTIONAL REPRESSOR OF EMRAB OPERON"/>
    <property type="match status" value="1"/>
</dbReference>
<dbReference type="SUPFAM" id="SSF46785">
    <property type="entry name" value="Winged helix' DNA-binding domain"/>
    <property type="match status" value="1"/>
</dbReference>
<keyword evidence="2" id="KW-0238">DNA-binding</keyword>
<dbReference type="InterPro" id="IPR011991">
    <property type="entry name" value="ArsR-like_HTH"/>
</dbReference>
<dbReference type="Proteomes" id="UP000032534">
    <property type="component" value="Unassembled WGS sequence"/>
</dbReference>
<dbReference type="InterPro" id="IPR023187">
    <property type="entry name" value="Tscrpt_reg_MarR-type_CS"/>
</dbReference>
<dbReference type="InterPro" id="IPR036388">
    <property type="entry name" value="WH-like_DNA-bd_sf"/>
</dbReference>
<protein>
    <submittedName>
        <fullName evidence="5">MarR family transcriptional regulator</fullName>
    </submittedName>
</protein>
<dbReference type="GO" id="GO:0003677">
    <property type="term" value="F:DNA binding"/>
    <property type="evidence" value="ECO:0007669"/>
    <property type="project" value="UniProtKB-KW"/>
</dbReference>
<reference evidence="5 6" key="1">
    <citation type="submission" date="2014-11" db="EMBL/GenBank/DDBJ databases">
        <title>Draft Genome Sequences of Paenibacillus polymyxa NRRL B-30509 and Paenibacillus terrae NRRL B-30644, Strains from a Poultry Environment that Produce Tridecaptin A and Paenicidins.</title>
        <authorList>
            <person name="van Belkum M.J."/>
            <person name="Lohans C.T."/>
            <person name="Vederas J.C."/>
        </authorList>
    </citation>
    <scope>NUCLEOTIDE SEQUENCE [LARGE SCALE GENOMIC DNA]</scope>
    <source>
        <strain evidence="5 6">NRRL B-30644</strain>
    </source>
</reference>
<dbReference type="GO" id="GO:0003700">
    <property type="term" value="F:DNA-binding transcription factor activity"/>
    <property type="evidence" value="ECO:0007669"/>
    <property type="project" value="InterPro"/>
</dbReference>
<evidence type="ECO:0000256" key="3">
    <source>
        <dbReference type="ARBA" id="ARBA00023163"/>
    </source>
</evidence>
<evidence type="ECO:0000256" key="1">
    <source>
        <dbReference type="ARBA" id="ARBA00023015"/>
    </source>
</evidence>
<dbReference type="CDD" id="cd00090">
    <property type="entry name" value="HTH_ARSR"/>
    <property type="match status" value="1"/>
</dbReference>
<dbReference type="PROSITE" id="PS50995">
    <property type="entry name" value="HTH_MARR_2"/>
    <property type="match status" value="1"/>
</dbReference>
<sequence>MDFDLRDLPTREALQEFSMRIPEIDIRATEAMLFFMRVSSSTFKVSFEGFEKFGISHGKFSVLILLYRNTNTGLMATELAEKVGISKPTVTGLIDRLERDGFVIRQSHPSDRRMSIVKLTDQGTELMERLLPVHFTSTSRLMSHLSNDEKELLLTLLQKIELGIPQAQEIYKKAKLNPFHK</sequence>
<dbReference type="AlphaFoldDB" id="A0A0D7X7F4"/>
<evidence type="ECO:0000313" key="5">
    <source>
        <dbReference type="EMBL" id="KJD47345.1"/>
    </source>
</evidence>
<feature type="domain" description="HTH marR-type" evidence="4">
    <location>
        <begin position="28"/>
        <end position="162"/>
    </location>
</feature>
<dbReference type="OrthoDB" id="162531at2"/>
<evidence type="ECO:0000259" key="4">
    <source>
        <dbReference type="PROSITE" id="PS50995"/>
    </source>
</evidence>
<organism evidence="5 6">
    <name type="scientific">Paenibacillus terrae</name>
    <dbReference type="NCBI Taxonomy" id="159743"/>
    <lineage>
        <taxon>Bacteria</taxon>
        <taxon>Bacillati</taxon>
        <taxon>Bacillota</taxon>
        <taxon>Bacilli</taxon>
        <taxon>Bacillales</taxon>
        <taxon>Paenibacillaceae</taxon>
        <taxon>Paenibacillus</taxon>
    </lineage>
</organism>
<dbReference type="InterPro" id="IPR036390">
    <property type="entry name" value="WH_DNA-bd_sf"/>
</dbReference>
<dbReference type="PATRIC" id="fig|159743.3.peg.472"/>
<dbReference type="PROSITE" id="PS01117">
    <property type="entry name" value="HTH_MARR_1"/>
    <property type="match status" value="1"/>
</dbReference>
<dbReference type="PANTHER" id="PTHR42756">
    <property type="entry name" value="TRANSCRIPTIONAL REGULATOR, MARR"/>
    <property type="match status" value="1"/>
</dbReference>
<dbReference type="RefSeq" id="WP_044644575.1">
    <property type="nucleotide sequence ID" value="NZ_JTHP01000002.1"/>
</dbReference>
<dbReference type="Pfam" id="PF01047">
    <property type="entry name" value="MarR"/>
    <property type="match status" value="1"/>
</dbReference>
<keyword evidence="3" id="KW-0804">Transcription</keyword>
<dbReference type="EMBL" id="JTHP01000002">
    <property type="protein sequence ID" value="KJD47345.1"/>
    <property type="molecule type" value="Genomic_DNA"/>
</dbReference>
<dbReference type="SMART" id="SM00347">
    <property type="entry name" value="HTH_MARR"/>
    <property type="match status" value="1"/>
</dbReference>
<dbReference type="InterPro" id="IPR000835">
    <property type="entry name" value="HTH_MarR-typ"/>
</dbReference>
<accession>A0A0D7X7F4</accession>
<keyword evidence="1" id="KW-0805">Transcription regulation</keyword>
<gene>
    <name evidence="5" type="ORF">QD47_02145</name>
</gene>
<keyword evidence="6" id="KW-1185">Reference proteome</keyword>
<evidence type="ECO:0000313" key="6">
    <source>
        <dbReference type="Proteomes" id="UP000032534"/>
    </source>
</evidence>
<proteinExistence type="predicted"/>
<name>A0A0D7X7F4_9BACL</name>
<dbReference type="PRINTS" id="PR00598">
    <property type="entry name" value="HTHMARR"/>
</dbReference>
<dbReference type="Gene3D" id="1.10.10.10">
    <property type="entry name" value="Winged helix-like DNA-binding domain superfamily/Winged helix DNA-binding domain"/>
    <property type="match status" value="1"/>
</dbReference>